<evidence type="ECO:0000313" key="3">
    <source>
        <dbReference type="EMBL" id="KAJ1732641.1"/>
    </source>
</evidence>
<feature type="domain" description="Serine hydrolase" evidence="2">
    <location>
        <begin position="3"/>
        <end position="189"/>
    </location>
</feature>
<sequence>MEALEEMADFVFTDAPNTLRPYDIDGMDNLARAANAKMGKSLGRTMRGWYWPRALDPEDVCGLETSIAHLESVLQHQGPFDGVIGFSQGGLMAAVLCTLLENRHEPLSHSCTHPPFKFAVIASGYKLRDEKWLHVYERPIVTPSLHLYGVLDSMIHISQSMELQDAFSRPVGLSFLGDHFVPKTHDAIRSIQQFVGRFAAE</sequence>
<gene>
    <name evidence="3" type="ORF">LPJ61_001947</name>
</gene>
<dbReference type="Gene3D" id="3.40.50.1820">
    <property type="entry name" value="alpha/beta hydrolase"/>
    <property type="match status" value="1"/>
</dbReference>
<dbReference type="EMBL" id="JANBOI010000207">
    <property type="protein sequence ID" value="KAJ1732641.1"/>
    <property type="molecule type" value="Genomic_DNA"/>
</dbReference>
<reference evidence="3" key="1">
    <citation type="submission" date="2022-07" db="EMBL/GenBank/DDBJ databases">
        <title>Phylogenomic reconstructions and comparative analyses of Kickxellomycotina fungi.</title>
        <authorList>
            <person name="Reynolds N.K."/>
            <person name="Stajich J.E."/>
            <person name="Barry K."/>
            <person name="Grigoriev I.V."/>
            <person name="Crous P."/>
            <person name="Smith M.E."/>
        </authorList>
    </citation>
    <scope>NUCLEOTIDE SEQUENCE</scope>
    <source>
        <strain evidence="3">BCRC 34381</strain>
    </source>
</reference>
<dbReference type="AlphaFoldDB" id="A0A9W7YFX8"/>
<evidence type="ECO:0000313" key="4">
    <source>
        <dbReference type="Proteomes" id="UP001143981"/>
    </source>
</evidence>
<evidence type="ECO:0000259" key="2">
    <source>
        <dbReference type="Pfam" id="PF03959"/>
    </source>
</evidence>
<comment type="caution">
    <text evidence="3">The sequence shown here is derived from an EMBL/GenBank/DDBJ whole genome shotgun (WGS) entry which is preliminary data.</text>
</comment>
<name>A0A9W7YFX8_9FUNG</name>
<evidence type="ECO:0000256" key="1">
    <source>
        <dbReference type="ARBA" id="ARBA00022801"/>
    </source>
</evidence>
<keyword evidence="1" id="KW-0378">Hydrolase</keyword>
<dbReference type="GO" id="GO:0005737">
    <property type="term" value="C:cytoplasm"/>
    <property type="evidence" value="ECO:0007669"/>
    <property type="project" value="TreeGrafter"/>
</dbReference>
<dbReference type="PANTHER" id="PTHR48070">
    <property type="entry name" value="ESTERASE OVCA2"/>
    <property type="match status" value="1"/>
</dbReference>
<dbReference type="OrthoDB" id="414698at2759"/>
<dbReference type="GO" id="GO:0005634">
    <property type="term" value="C:nucleus"/>
    <property type="evidence" value="ECO:0007669"/>
    <property type="project" value="TreeGrafter"/>
</dbReference>
<dbReference type="Proteomes" id="UP001143981">
    <property type="component" value="Unassembled WGS sequence"/>
</dbReference>
<dbReference type="InterPro" id="IPR050593">
    <property type="entry name" value="LovG"/>
</dbReference>
<proteinExistence type="predicted"/>
<keyword evidence="4" id="KW-1185">Reference proteome</keyword>
<protein>
    <recommendedName>
        <fullName evidence="2">Serine hydrolase domain-containing protein</fullName>
    </recommendedName>
</protein>
<dbReference type="InterPro" id="IPR029058">
    <property type="entry name" value="AB_hydrolase_fold"/>
</dbReference>
<dbReference type="GO" id="GO:0016787">
    <property type="term" value="F:hydrolase activity"/>
    <property type="evidence" value="ECO:0007669"/>
    <property type="project" value="UniProtKB-KW"/>
</dbReference>
<accession>A0A9W7YFX8</accession>
<dbReference type="InterPro" id="IPR005645">
    <property type="entry name" value="FSH-like_dom"/>
</dbReference>
<dbReference type="Pfam" id="PF03959">
    <property type="entry name" value="FSH1"/>
    <property type="match status" value="1"/>
</dbReference>
<dbReference type="SUPFAM" id="SSF53474">
    <property type="entry name" value="alpha/beta-Hydrolases"/>
    <property type="match status" value="1"/>
</dbReference>
<dbReference type="PANTHER" id="PTHR48070:SF6">
    <property type="entry name" value="ESTERASE OVCA2"/>
    <property type="match status" value="1"/>
</dbReference>
<organism evidence="3 4">
    <name type="scientific">Coemansia biformis</name>
    <dbReference type="NCBI Taxonomy" id="1286918"/>
    <lineage>
        <taxon>Eukaryota</taxon>
        <taxon>Fungi</taxon>
        <taxon>Fungi incertae sedis</taxon>
        <taxon>Zoopagomycota</taxon>
        <taxon>Kickxellomycotina</taxon>
        <taxon>Kickxellomycetes</taxon>
        <taxon>Kickxellales</taxon>
        <taxon>Kickxellaceae</taxon>
        <taxon>Coemansia</taxon>
    </lineage>
</organism>